<dbReference type="Proteomes" id="UP000175971">
    <property type="component" value="Unassembled WGS sequence"/>
</dbReference>
<evidence type="ECO:0000313" key="4">
    <source>
        <dbReference type="Proteomes" id="UP000175971"/>
    </source>
</evidence>
<dbReference type="Pfam" id="PF12833">
    <property type="entry name" value="HTH_18"/>
    <property type="match status" value="1"/>
</dbReference>
<dbReference type="GO" id="GO:0043565">
    <property type="term" value="F:sequence-specific DNA binding"/>
    <property type="evidence" value="ECO:0007669"/>
    <property type="project" value="InterPro"/>
</dbReference>
<dbReference type="PATRIC" id="fig|518642.7.peg.6620"/>
<dbReference type="InterPro" id="IPR018060">
    <property type="entry name" value="HTH_AraC"/>
</dbReference>
<feature type="region of interest" description="Disordered" evidence="1">
    <location>
        <begin position="1"/>
        <end position="44"/>
    </location>
</feature>
<keyword evidence="4" id="KW-1185">Reference proteome</keyword>
<dbReference type="InterPro" id="IPR011051">
    <property type="entry name" value="RmlC_Cupin_sf"/>
</dbReference>
<feature type="domain" description="HTH araC/xylS-type" evidence="2">
    <location>
        <begin position="184"/>
        <end position="281"/>
    </location>
</feature>
<dbReference type="OrthoDB" id="2039152at2"/>
<name>A0A1E7LP20_9ACTN</name>
<protein>
    <submittedName>
        <fullName evidence="3">AraC family transcriptional regulator</fullName>
    </submittedName>
</protein>
<reference evidence="3 4" key="1">
    <citation type="journal article" date="2016" name="Front. Microbiol.">
        <title>Comparative Genomics Analysis of Streptomyces Species Reveals Their Adaptation to the Marine Environment and Their Diversity at the Genomic Level.</title>
        <authorList>
            <person name="Tian X."/>
            <person name="Zhang Z."/>
            <person name="Yang T."/>
            <person name="Chen M."/>
            <person name="Li J."/>
            <person name="Chen F."/>
            <person name="Yang J."/>
            <person name="Li W."/>
            <person name="Zhang B."/>
            <person name="Zhang Z."/>
            <person name="Wu J."/>
            <person name="Zhang C."/>
            <person name="Long L."/>
            <person name="Xiao J."/>
        </authorList>
    </citation>
    <scope>NUCLEOTIDE SEQUENCE [LARGE SCALE GENOMIC DNA]</scope>
    <source>
        <strain evidence="3 4">SCSIO M10372</strain>
    </source>
</reference>
<dbReference type="Gene3D" id="2.60.120.10">
    <property type="entry name" value="Jelly Rolls"/>
    <property type="match status" value="1"/>
</dbReference>
<dbReference type="PROSITE" id="PS01124">
    <property type="entry name" value="HTH_ARAC_FAMILY_2"/>
    <property type="match status" value="1"/>
</dbReference>
<feature type="compositionally biased region" description="Low complexity" evidence="1">
    <location>
        <begin position="26"/>
        <end position="44"/>
    </location>
</feature>
<dbReference type="GO" id="GO:0003700">
    <property type="term" value="F:DNA-binding transcription factor activity"/>
    <property type="evidence" value="ECO:0007669"/>
    <property type="project" value="InterPro"/>
</dbReference>
<sequence>MAEAALRTVTPTGAEPAPETQAGARAASEASTGAEPAPEAPADAEAASEVLVDDEFIAAGGHPTHVHDFHQFLHVPLGRIVVTALGCDHELSPSVALWIPAGIPHSARFDPDSLVVPENFDPELHRLPCSEVTSVNVSGAQRQLLLSRMRASEPTEEDPALFAALCSGHRDVLPLPRPTGRSAATVAGELMRNPGDPRTASEWAESLYTSSTSLRRAFRAETGLAFSEWRARLRLNHSLQLLPAGHMVSTVAARVGFVSTNGYILASRRYFGETPGAYVKRSATRTAA</sequence>
<dbReference type="PANTHER" id="PTHR11019:SF199">
    <property type="entry name" value="HTH-TYPE TRANSCRIPTIONAL REGULATOR NIMR"/>
    <property type="match status" value="1"/>
</dbReference>
<dbReference type="Gene3D" id="1.10.10.60">
    <property type="entry name" value="Homeodomain-like"/>
    <property type="match status" value="1"/>
</dbReference>
<dbReference type="AlphaFoldDB" id="A0A1E7LP20"/>
<gene>
    <name evidence="3" type="ORF">AN221_25265</name>
</gene>
<comment type="caution">
    <text evidence="3">The sequence shown here is derived from an EMBL/GenBank/DDBJ whole genome shotgun (WGS) entry which is preliminary data.</text>
</comment>
<evidence type="ECO:0000259" key="2">
    <source>
        <dbReference type="PROSITE" id="PS01124"/>
    </source>
</evidence>
<dbReference type="InterPro" id="IPR014710">
    <property type="entry name" value="RmlC-like_jellyroll"/>
</dbReference>
<evidence type="ECO:0000256" key="1">
    <source>
        <dbReference type="SAM" id="MobiDB-lite"/>
    </source>
</evidence>
<proteinExistence type="predicted"/>
<dbReference type="RefSeq" id="WP_070202836.1">
    <property type="nucleotide sequence ID" value="NZ_LJGZ01000095.1"/>
</dbReference>
<organism evidence="3 4">
    <name type="scientific">Streptomyces nanshensis</name>
    <dbReference type="NCBI Taxonomy" id="518642"/>
    <lineage>
        <taxon>Bacteria</taxon>
        <taxon>Bacillati</taxon>
        <taxon>Actinomycetota</taxon>
        <taxon>Actinomycetes</taxon>
        <taxon>Kitasatosporales</taxon>
        <taxon>Streptomycetaceae</taxon>
        <taxon>Streptomyces</taxon>
    </lineage>
</organism>
<accession>A0A1E7LP20</accession>
<evidence type="ECO:0000313" key="3">
    <source>
        <dbReference type="EMBL" id="OEV17937.1"/>
    </source>
</evidence>
<dbReference type="EMBL" id="LJGZ01000095">
    <property type="protein sequence ID" value="OEV17937.1"/>
    <property type="molecule type" value="Genomic_DNA"/>
</dbReference>
<dbReference type="SMART" id="SM00342">
    <property type="entry name" value="HTH_ARAC"/>
    <property type="match status" value="1"/>
</dbReference>
<dbReference type="PANTHER" id="PTHR11019">
    <property type="entry name" value="HTH-TYPE TRANSCRIPTIONAL REGULATOR NIMR"/>
    <property type="match status" value="1"/>
</dbReference>
<dbReference type="SUPFAM" id="SSF51182">
    <property type="entry name" value="RmlC-like cupins"/>
    <property type="match status" value="1"/>
</dbReference>